<dbReference type="EMBL" id="CAJVPT010044312">
    <property type="protein sequence ID" value="CAG8734094.1"/>
    <property type="molecule type" value="Genomic_DNA"/>
</dbReference>
<evidence type="ECO:0000313" key="1">
    <source>
        <dbReference type="EMBL" id="CAG8734094.1"/>
    </source>
</evidence>
<gene>
    <name evidence="1" type="ORF">ACOLOM_LOCUS11809</name>
</gene>
<evidence type="ECO:0000313" key="2">
    <source>
        <dbReference type="Proteomes" id="UP000789525"/>
    </source>
</evidence>
<organism evidence="1 2">
    <name type="scientific">Acaulospora colombiana</name>
    <dbReference type="NCBI Taxonomy" id="27376"/>
    <lineage>
        <taxon>Eukaryota</taxon>
        <taxon>Fungi</taxon>
        <taxon>Fungi incertae sedis</taxon>
        <taxon>Mucoromycota</taxon>
        <taxon>Glomeromycotina</taxon>
        <taxon>Glomeromycetes</taxon>
        <taxon>Diversisporales</taxon>
        <taxon>Acaulosporaceae</taxon>
        <taxon>Acaulospora</taxon>
    </lineage>
</organism>
<reference evidence="1" key="1">
    <citation type="submission" date="2021-06" db="EMBL/GenBank/DDBJ databases">
        <authorList>
            <person name="Kallberg Y."/>
            <person name="Tangrot J."/>
            <person name="Rosling A."/>
        </authorList>
    </citation>
    <scope>NUCLEOTIDE SEQUENCE</scope>
    <source>
        <strain evidence="1">CL356</strain>
    </source>
</reference>
<keyword evidence="2" id="KW-1185">Reference proteome</keyword>
<sequence>DYRENPELDKYDSEHIDDDSQVELSPSIRRQAELFMDRMNRMDTDTEQTPGVLTSDINDLIKPINKRRRHRVPVENQETENMEDEEDEEDYMNLEEITEVKASSVIEWVRIPAVRRGIYQQFSNFLRTYVEDGKSVYGPRIEELTRDQLHSLNVNFQHLSKSKPVLALFLQESPEEMLKIFDEAAYNVSVQNHSGYKHLGKETLYSDYQKITLQESPGMVPAGRLPRHREIILLGDLIDYAKRGEEI</sequence>
<protein>
    <submittedName>
        <fullName evidence="1">10780_t:CDS:1</fullName>
    </submittedName>
</protein>
<comment type="caution">
    <text evidence="1">The sequence shown here is derived from an EMBL/GenBank/DDBJ whole genome shotgun (WGS) entry which is preliminary data.</text>
</comment>
<accession>A0ACA9Q5K7</accession>
<proteinExistence type="predicted"/>
<name>A0ACA9Q5K7_9GLOM</name>
<dbReference type="Proteomes" id="UP000789525">
    <property type="component" value="Unassembled WGS sequence"/>
</dbReference>
<feature type="non-terminal residue" evidence="1">
    <location>
        <position position="247"/>
    </location>
</feature>
<feature type="non-terminal residue" evidence="1">
    <location>
        <position position="1"/>
    </location>
</feature>